<sequence>MVFNLLIPHFLDFGYVLSPHHIIISSICNDSYIVIIRINQIASSSTKMIKRMVNL</sequence>
<name>A0A6A4NN85_LUPAL</name>
<proteinExistence type="predicted"/>
<evidence type="ECO:0000313" key="1">
    <source>
        <dbReference type="EMBL" id="KAE9593583.1"/>
    </source>
</evidence>
<dbReference type="Proteomes" id="UP000447434">
    <property type="component" value="Chromosome 18"/>
</dbReference>
<gene>
    <name evidence="1" type="ORF">Lalb_Chr18g0044611</name>
</gene>
<dbReference type="EMBL" id="WOCE01000018">
    <property type="protein sequence ID" value="KAE9593583.1"/>
    <property type="molecule type" value="Genomic_DNA"/>
</dbReference>
<comment type="caution">
    <text evidence="1">The sequence shown here is derived from an EMBL/GenBank/DDBJ whole genome shotgun (WGS) entry which is preliminary data.</text>
</comment>
<accession>A0A6A4NN85</accession>
<reference evidence="2" key="1">
    <citation type="journal article" date="2020" name="Nat. Commun.">
        <title>Genome sequence of the cluster root forming white lupin.</title>
        <authorList>
            <person name="Hufnagel B."/>
            <person name="Marques A."/>
            <person name="Soriano A."/>
            <person name="Marques L."/>
            <person name="Divol F."/>
            <person name="Doumas P."/>
            <person name="Sallet E."/>
            <person name="Mancinotti D."/>
            <person name="Carrere S."/>
            <person name="Marande W."/>
            <person name="Arribat S."/>
            <person name="Keller J."/>
            <person name="Huneau C."/>
            <person name="Blein T."/>
            <person name="Aime D."/>
            <person name="Laguerre M."/>
            <person name="Taylor J."/>
            <person name="Schubert V."/>
            <person name="Nelson M."/>
            <person name="Geu-Flores F."/>
            <person name="Crespi M."/>
            <person name="Gallardo-Guerrero K."/>
            <person name="Delaux P.-M."/>
            <person name="Salse J."/>
            <person name="Berges H."/>
            <person name="Guyot R."/>
            <person name="Gouzy J."/>
            <person name="Peret B."/>
        </authorList>
    </citation>
    <scope>NUCLEOTIDE SEQUENCE [LARGE SCALE GENOMIC DNA]</scope>
    <source>
        <strain evidence="2">cv. Amiga</strain>
    </source>
</reference>
<organism evidence="1 2">
    <name type="scientific">Lupinus albus</name>
    <name type="common">White lupine</name>
    <name type="synonym">Lupinus termis</name>
    <dbReference type="NCBI Taxonomy" id="3870"/>
    <lineage>
        <taxon>Eukaryota</taxon>
        <taxon>Viridiplantae</taxon>
        <taxon>Streptophyta</taxon>
        <taxon>Embryophyta</taxon>
        <taxon>Tracheophyta</taxon>
        <taxon>Spermatophyta</taxon>
        <taxon>Magnoliopsida</taxon>
        <taxon>eudicotyledons</taxon>
        <taxon>Gunneridae</taxon>
        <taxon>Pentapetalae</taxon>
        <taxon>rosids</taxon>
        <taxon>fabids</taxon>
        <taxon>Fabales</taxon>
        <taxon>Fabaceae</taxon>
        <taxon>Papilionoideae</taxon>
        <taxon>50 kb inversion clade</taxon>
        <taxon>genistoids sensu lato</taxon>
        <taxon>core genistoids</taxon>
        <taxon>Genisteae</taxon>
        <taxon>Lupinus</taxon>
    </lineage>
</organism>
<protein>
    <submittedName>
        <fullName evidence="1">Uncharacterized protein</fullName>
    </submittedName>
</protein>
<keyword evidence="2" id="KW-1185">Reference proteome</keyword>
<evidence type="ECO:0000313" key="2">
    <source>
        <dbReference type="Proteomes" id="UP000447434"/>
    </source>
</evidence>
<dbReference type="AlphaFoldDB" id="A0A6A4NN85"/>